<evidence type="ECO:0000256" key="3">
    <source>
        <dbReference type="ARBA" id="ARBA00022692"/>
    </source>
</evidence>
<dbReference type="GeneID" id="87952166"/>
<dbReference type="InterPro" id="IPR036259">
    <property type="entry name" value="MFS_trans_sf"/>
</dbReference>
<dbReference type="RefSeq" id="XP_062787872.1">
    <property type="nucleotide sequence ID" value="XM_062931821.1"/>
</dbReference>
<sequence length="100" mass="11197">MDIPVDLPPDDKAQNTQVDRQVDKRALRSALLKLDSFLLPLCAFLYFLNFLDRSNIGNAKAAGLQTDLKLTNRQYSIALTVTYVPYIAAELPLTLAMKKV</sequence>
<feature type="transmembrane region" description="Helical" evidence="6">
    <location>
        <begin position="75"/>
        <end position="96"/>
    </location>
</feature>
<name>A0ABZ1CS90_9TREE</name>
<evidence type="ECO:0000256" key="5">
    <source>
        <dbReference type="ARBA" id="ARBA00023136"/>
    </source>
</evidence>
<accession>A0ABZ1CS90</accession>
<feature type="transmembrane region" description="Helical" evidence="6">
    <location>
        <begin position="30"/>
        <end position="48"/>
    </location>
</feature>
<comment type="subcellular location">
    <subcellularLocation>
        <location evidence="1">Membrane</location>
        <topology evidence="1">Multi-pass membrane protein</topology>
    </subcellularLocation>
</comment>
<dbReference type="EMBL" id="CP141881">
    <property type="protein sequence ID" value="WRT63132.1"/>
    <property type="molecule type" value="Genomic_DNA"/>
</dbReference>
<keyword evidence="2" id="KW-0813">Transport</keyword>
<dbReference type="SUPFAM" id="SSF103473">
    <property type="entry name" value="MFS general substrate transporter"/>
    <property type="match status" value="1"/>
</dbReference>
<dbReference type="Proteomes" id="UP001329825">
    <property type="component" value="Chromosome 1"/>
</dbReference>
<keyword evidence="5 6" id="KW-0472">Membrane</keyword>
<reference evidence="7 8" key="1">
    <citation type="submission" date="2024-01" db="EMBL/GenBank/DDBJ databases">
        <title>Comparative genomics of Cryptococcus and Kwoniella reveals pathogenesis evolution and contrasting modes of karyotype evolution via chromosome fusion or intercentromeric recombination.</title>
        <authorList>
            <person name="Coelho M.A."/>
            <person name="David-Palma M."/>
            <person name="Shea T."/>
            <person name="Bowers K."/>
            <person name="McGinley-Smith S."/>
            <person name="Mohammad A.W."/>
            <person name="Gnirke A."/>
            <person name="Yurkov A.M."/>
            <person name="Nowrousian M."/>
            <person name="Sun S."/>
            <person name="Cuomo C.A."/>
            <person name="Heitman J."/>
        </authorList>
    </citation>
    <scope>NUCLEOTIDE SEQUENCE [LARGE SCALE GENOMIC DNA]</scope>
    <source>
        <strain evidence="7">CBS 11374</strain>
    </source>
</reference>
<evidence type="ECO:0000313" key="8">
    <source>
        <dbReference type="Proteomes" id="UP001329825"/>
    </source>
</evidence>
<keyword evidence="3 6" id="KW-0812">Transmembrane</keyword>
<evidence type="ECO:0000256" key="1">
    <source>
        <dbReference type="ARBA" id="ARBA00004141"/>
    </source>
</evidence>
<organism evidence="7 8">
    <name type="scientific">Kwoniella shivajii</name>
    <dbReference type="NCBI Taxonomy" id="564305"/>
    <lineage>
        <taxon>Eukaryota</taxon>
        <taxon>Fungi</taxon>
        <taxon>Dikarya</taxon>
        <taxon>Basidiomycota</taxon>
        <taxon>Agaricomycotina</taxon>
        <taxon>Tremellomycetes</taxon>
        <taxon>Tremellales</taxon>
        <taxon>Cryptococcaceae</taxon>
        <taxon>Kwoniella</taxon>
    </lineage>
</organism>
<keyword evidence="4 6" id="KW-1133">Transmembrane helix</keyword>
<gene>
    <name evidence="7" type="ORF">IL334_000035</name>
</gene>
<evidence type="ECO:0000256" key="2">
    <source>
        <dbReference type="ARBA" id="ARBA00022448"/>
    </source>
</evidence>
<dbReference type="PANTHER" id="PTHR43791">
    <property type="entry name" value="PERMEASE-RELATED"/>
    <property type="match status" value="1"/>
</dbReference>
<keyword evidence="8" id="KW-1185">Reference proteome</keyword>
<dbReference type="PANTHER" id="PTHR43791:SF85">
    <property type="entry name" value="TRANSPORTER, PUTATIVE (AFU_ORTHOLOGUE AFUA_6G00710)-RELATED"/>
    <property type="match status" value="1"/>
</dbReference>
<proteinExistence type="predicted"/>
<dbReference type="Gene3D" id="1.20.1250.20">
    <property type="entry name" value="MFS general substrate transporter like domains"/>
    <property type="match status" value="1"/>
</dbReference>
<protein>
    <recommendedName>
        <fullName evidence="9">Major facilitator superfamily (MFS) profile domain-containing protein</fullName>
    </recommendedName>
</protein>
<evidence type="ECO:0000256" key="6">
    <source>
        <dbReference type="SAM" id="Phobius"/>
    </source>
</evidence>
<evidence type="ECO:0008006" key="9">
    <source>
        <dbReference type="Google" id="ProtNLM"/>
    </source>
</evidence>
<evidence type="ECO:0000313" key="7">
    <source>
        <dbReference type="EMBL" id="WRT63132.1"/>
    </source>
</evidence>
<evidence type="ECO:0000256" key="4">
    <source>
        <dbReference type="ARBA" id="ARBA00022989"/>
    </source>
</evidence>